<dbReference type="KEGG" id="fgl:EM308_12130"/>
<evidence type="ECO:0000313" key="4">
    <source>
        <dbReference type="EMBL" id="AOW10194.1"/>
    </source>
</evidence>
<feature type="region of interest" description="Disordered" evidence="1">
    <location>
        <begin position="216"/>
        <end position="237"/>
    </location>
</feature>
<evidence type="ECO:0000256" key="2">
    <source>
        <dbReference type="SAM" id="SignalP"/>
    </source>
</evidence>
<protein>
    <submittedName>
        <fullName evidence="4">DUF2807 domain-containing protein</fullName>
    </submittedName>
</protein>
<name>A0AAC9I3I3_9FLAO</name>
<sequence>MKKSTLLIFLSVLFLSVTGIAQTKIKGNGKVITEKRTTAGYDEISVSGFYDVVLVSGTEGAITIEGEENILPHVKIEVSGNVLKIYNDKVSFDTKKDVTVTVPIEQINALSLSGSGDITTKTSIVSPVFKAKLSGSGDLTLDVKNTDFEINLSGSGDIVLKGSSDNFTSKVSGSGDIDAVNLLTKKANVTVSGSGDMKLNCSESLYARVSGSGDIEYKGNPQQKDTKVSGSGDITKI</sequence>
<feature type="signal peptide" evidence="2">
    <location>
        <begin position="1"/>
        <end position="21"/>
    </location>
</feature>
<dbReference type="AlphaFoldDB" id="A0AAC9I3I3"/>
<dbReference type="PANTHER" id="PTHR39200:SF1">
    <property type="entry name" value="AUTO-TRANSPORTER ADHESIN HEAD GIN DOMAIN-CONTAINING PROTEIN-RELATED"/>
    <property type="match status" value="1"/>
</dbReference>
<keyword evidence="5" id="KW-1185">Reference proteome</keyword>
<gene>
    <name evidence="4" type="ORF">EM308_12130</name>
</gene>
<proteinExistence type="predicted"/>
<feature type="chain" id="PRO_5041924259" evidence="2">
    <location>
        <begin position="22"/>
        <end position="237"/>
    </location>
</feature>
<dbReference type="Gene3D" id="2.160.20.120">
    <property type="match status" value="1"/>
</dbReference>
<dbReference type="PANTHER" id="PTHR39200">
    <property type="entry name" value="HYPOTHETICAL EXPORTED PROTEIN"/>
    <property type="match status" value="1"/>
</dbReference>
<dbReference type="InterPro" id="IPR021255">
    <property type="entry name" value="DUF2807"/>
</dbReference>
<dbReference type="EMBL" id="CP017479">
    <property type="protein sequence ID" value="AOW10194.1"/>
    <property type="molecule type" value="Genomic_DNA"/>
</dbReference>
<reference evidence="4 5" key="1">
    <citation type="submission" date="2016-10" db="EMBL/GenBank/DDBJ databases">
        <title>Flavobacterium gilvum sp. nov., isolated from stream water.</title>
        <authorList>
            <person name="Shin S.-K."/>
            <person name="Cho Y.-J."/>
            <person name="Yi H."/>
        </authorList>
    </citation>
    <scope>NUCLEOTIDE SEQUENCE [LARGE SCALE GENOMIC DNA]</scope>
    <source>
        <strain evidence="4 5">EM1308</strain>
    </source>
</reference>
<dbReference type="Proteomes" id="UP000175968">
    <property type="component" value="Chromosome"/>
</dbReference>
<evidence type="ECO:0000313" key="5">
    <source>
        <dbReference type="Proteomes" id="UP000175968"/>
    </source>
</evidence>
<feature type="domain" description="Putative auto-transporter adhesin head GIN" evidence="3">
    <location>
        <begin position="41"/>
        <end position="221"/>
    </location>
</feature>
<evidence type="ECO:0000259" key="3">
    <source>
        <dbReference type="Pfam" id="PF10988"/>
    </source>
</evidence>
<accession>A0AAC9I3I3</accession>
<dbReference type="Pfam" id="PF10988">
    <property type="entry name" value="DUF2807"/>
    <property type="match status" value="1"/>
</dbReference>
<dbReference type="RefSeq" id="WP_035638732.1">
    <property type="nucleotide sequence ID" value="NZ_CP017479.1"/>
</dbReference>
<organism evidence="4 5">
    <name type="scientific">Flavobacterium gilvum</name>
    <dbReference type="NCBI Taxonomy" id="1492737"/>
    <lineage>
        <taxon>Bacteria</taxon>
        <taxon>Pseudomonadati</taxon>
        <taxon>Bacteroidota</taxon>
        <taxon>Flavobacteriia</taxon>
        <taxon>Flavobacteriales</taxon>
        <taxon>Flavobacteriaceae</taxon>
        <taxon>Flavobacterium</taxon>
    </lineage>
</organism>
<keyword evidence="2" id="KW-0732">Signal</keyword>
<evidence type="ECO:0000256" key="1">
    <source>
        <dbReference type="SAM" id="MobiDB-lite"/>
    </source>
</evidence>